<proteinExistence type="inferred from homology"/>
<dbReference type="SMART" id="SM00642">
    <property type="entry name" value="Aamy"/>
    <property type="match status" value="1"/>
</dbReference>
<evidence type="ECO:0000259" key="5">
    <source>
        <dbReference type="SMART" id="SM00642"/>
    </source>
</evidence>
<dbReference type="NCBIfam" id="TIGR02100">
    <property type="entry name" value="glgX_debranch"/>
    <property type="match status" value="1"/>
</dbReference>
<dbReference type="InterPro" id="IPR013783">
    <property type="entry name" value="Ig-like_fold"/>
</dbReference>
<evidence type="ECO:0000313" key="6">
    <source>
        <dbReference type="EMBL" id="SMP66016.1"/>
    </source>
</evidence>
<evidence type="ECO:0000256" key="1">
    <source>
        <dbReference type="ARBA" id="ARBA00008061"/>
    </source>
</evidence>
<sequence>MALARTPARMTAGTPYPLGATPDGSGTNFAVFSANAEKIELCLFDPTGRREIARHTLPECTDEVWHGYLPRVQPGQLYGFRAYGPYQPENGHRFNHNKLLMDPYAKSVSGTLRWSDALYGYRLESSRADLSFDRRDSAAFMPKAVVVDDYYNWGNDRSPEIPWEKTVFYEAHLRGLTMKNENIEQEARGTFAALADPYMIEHLQKLGITSIELLPVHAFLQDRRLQEKKLRNYWGYNTMSFFAPEPRYLSDGSLNEMRMAIRQLHKAGIEVILDVVYNHTCEESELGPTLSFRGLDNASYYRLHADNARHCVNDTGCGNTVNLTHPRVLQMVTDSLRYWVDKFHIDGFRFDLGVTLGREAHGFDAGSGFFDAVRQDPTLSKVKLISEPWDIGPGGYQVGQHPPGWAEWNGAYRDDVRRFWKGDNGVRPALAARLLGSADLFNHRRRRPWASVNFITAHDGFTMNDLVSYNEKHNEANAENNQDGANDNQSFNWGAEGPTDDAGIIITREKIKRAMLMTLMFSNGTPMLLGGDEFGRTQNGNNNAYCHDDDLSWFDWSALESDAGQAMTDFTRRCIAARAEHPTLHLPRFYTGNTEVAPGLMDASWFDESGNDMTPEMWQFAEGRMLTLRRVAQSEPNGRVSATLLLLNAYSEEREFTLPAPFQDWEILVDAAEAIDVDENPASEEASAEGGAPQGEAAGQGEATAAAADAADAAQGEAVEPAAPAKRVRAIVDNRISVAAHSAVLLGVRSVAL</sequence>
<feature type="region of interest" description="Disordered" evidence="4">
    <location>
        <begin position="680"/>
        <end position="724"/>
    </location>
</feature>
<evidence type="ECO:0000256" key="4">
    <source>
        <dbReference type="SAM" id="MobiDB-lite"/>
    </source>
</evidence>
<keyword evidence="3" id="KW-0326">Glycosidase</keyword>
<dbReference type="InterPro" id="IPR011837">
    <property type="entry name" value="Glycogen_debranch_GlgX"/>
</dbReference>
<dbReference type="SUPFAM" id="SSF51445">
    <property type="entry name" value="(Trans)glycosidases"/>
    <property type="match status" value="1"/>
</dbReference>
<dbReference type="Gene3D" id="3.20.20.80">
    <property type="entry name" value="Glycosidases"/>
    <property type="match status" value="1"/>
</dbReference>
<gene>
    <name evidence="6" type="ORF">SAMN06295970_111100</name>
</gene>
<dbReference type="Proteomes" id="UP001158049">
    <property type="component" value="Unassembled WGS sequence"/>
</dbReference>
<dbReference type="SUPFAM" id="SSF81296">
    <property type="entry name" value="E set domains"/>
    <property type="match status" value="1"/>
</dbReference>
<dbReference type="InterPro" id="IPR044505">
    <property type="entry name" value="GlgX_Isoamylase_N_E_set"/>
</dbReference>
<dbReference type="Gene3D" id="2.60.40.1180">
    <property type="entry name" value="Golgi alpha-mannosidase II"/>
    <property type="match status" value="1"/>
</dbReference>
<dbReference type="InterPro" id="IPR006047">
    <property type="entry name" value="GH13_cat_dom"/>
</dbReference>
<dbReference type="Pfam" id="PF00128">
    <property type="entry name" value="Alpha-amylase"/>
    <property type="match status" value="1"/>
</dbReference>
<reference evidence="6 7" key="1">
    <citation type="submission" date="2017-05" db="EMBL/GenBank/DDBJ databases">
        <authorList>
            <person name="Varghese N."/>
            <person name="Submissions S."/>
        </authorList>
    </citation>
    <scope>NUCLEOTIDE SEQUENCE [LARGE SCALE GENOMIC DNA]</scope>
    <source>
        <strain evidence="6 7">DSM 26001</strain>
    </source>
</reference>
<name>A0ABY1QEE8_9BURK</name>
<accession>A0ABY1QEE8</accession>
<dbReference type="InterPro" id="IPR017853">
    <property type="entry name" value="GH"/>
</dbReference>
<dbReference type="EMBL" id="FXUL01000011">
    <property type="protein sequence ID" value="SMP66016.1"/>
    <property type="molecule type" value="Genomic_DNA"/>
</dbReference>
<dbReference type="Pfam" id="PF02922">
    <property type="entry name" value="CBM_48"/>
    <property type="match status" value="1"/>
</dbReference>
<keyword evidence="2" id="KW-0378">Hydrolase</keyword>
<evidence type="ECO:0000256" key="3">
    <source>
        <dbReference type="ARBA" id="ARBA00023295"/>
    </source>
</evidence>
<dbReference type="Gene3D" id="2.60.40.10">
    <property type="entry name" value="Immunoglobulins"/>
    <property type="match status" value="1"/>
</dbReference>
<dbReference type="InterPro" id="IPR004193">
    <property type="entry name" value="Glyco_hydro_13_N"/>
</dbReference>
<evidence type="ECO:0000256" key="2">
    <source>
        <dbReference type="ARBA" id="ARBA00022801"/>
    </source>
</evidence>
<dbReference type="SUPFAM" id="SSF51011">
    <property type="entry name" value="Glycosyl hydrolase domain"/>
    <property type="match status" value="1"/>
</dbReference>
<comment type="caution">
    <text evidence="6">The sequence shown here is derived from an EMBL/GenBank/DDBJ whole genome shotgun (WGS) entry which is preliminary data.</text>
</comment>
<dbReference type="InterPro" id="IPR014756">
    <property type="entry name" value="Ig_E-set"/>
</dbReference>
<dbReference type="InterPro" id="IPR013780">
    <property type="entry name" value="Glyco_hydro_b"/>
</dbReference>
<dbReference type="PANTHER" id="PTHR43002">
    <property type="entry name" value="GLYCOGEN DEBRANCHING ENZYME"/>
    <property type="match status" value="1"/>
</dbReference>
<feature type="compositionally biased region" description="Low complexity" evidence="4">
    <location>
        <begin position="683"/>
        <end position="724"/>
    </location>
</feature>
<comment type="similarity">
    <text evidence="1">Belongs to the glycosyl hydrolase 13 family.</text>
</comment>
<protein>
    <submittedName>
        <fullName evidence="6">Glycogen operon protein</fullName>
    </submittedName>
</protein>
<feature type="domain" description="Glycosyl hydrolase family 13 catalytic" evidence="5">
    <location>
        <begin position="170"/>
        <end position="578"/>
    </location>
</feature>
<dbReference type="CDD" id="cd02856">
    <property type="entry name" value="E_set_GDE_Isoamylase_N"/>
    <property type="match status" value="1"/>
</dbReference>
<dbReference type="CDD" id="cd11326">
    <property type="entry name" value="AmyAc_Glg_debranch"/>
    <property type="match status" value="1"/>
</dbReference>
<evidence type="ECO:0000313" key="7">
    <source>
        <dbReference type="Proteomes" id="UP001158049"/>
    </source>
</evidence>
<organism evidence="6 7">
    <name type="scientific">Noviherbaspirillum suwonense</name>
    <dbReference type="NCBI Taxonomy" id="1224511"/>
    <lineage>
        <taxon>Bacteria</taxon>
        <taxon>Pseudomonadati</taxon>
        <taxon>Pseudomonadota</taxon>
        <taxon>Betaproteobacteria</taxon>
        <taxon>Burkholderiales</taxon>
        <taxon>Oxalobacteraceae</taxon>
        <taxon>Noviherbaspirillum</taxon>
    </lineage>
</organism>
<keyword evidence="7" id="KW-1185">Reference proteome</keyword>